<evidence type="ECO:0000313" key="2">
    <source>
        <dbReference type="EMBL" id="TFK29017.1"/>
    </source>
</evidence>
<dbReference type="CDD" id="cd18186">
    <property type="entry name" value="BTB_POZ_ZBTB_KLHL-like"/>
    <property type="match status" value="1"/>
</dbReference>
<keyword evidence="3" id="KW-1185">Reference proteome</keyword>
<gene>
    <name evidence="2" type="ORF">FA15DRAFT_457040</name>
</gene>
<reference evidence="2 3" key="1">
    <citation type="journal article" date="2019" name="Nat. Ecol. Evol.">
        <title>Megaphylogeny resolves global patterns of mushroom evolution.</title>
        <authorList>
            <person name="Varga T."/>
            <person name="Krizsan K."/>
            <person name="Foldi C."/>
            <person name="Dima B."/>
            <person name="Sanchez-Garcia M."/>
            <person name="Sanchez-Ramirez S."/>
            <person name="Szollosi G.J."/>
            <person name="Szarkandi J.G."/>
            <person name="Papp V."/>
            <person name="Albert L."/>
            <person name="Andreopoulos W."/>
            <person name="Angelini C."/>
            <person name="Antonin V."/>
            <person name="Barry K.W."/>
            <person name="Bougher N.L."/>
            <person name="Buchanan P."/>
            <person name="Buyck B."/>
            <person name="Bense V."/>
            <person name="Catcheside P."/>
            <person name="Chovatia M."/>
            <person name="Cooper J."/>
            <person name="Damon W."/>
            <person name="Desjardin D."/>
            <person name="Finy P."/>
            <person name="Geml J."/>
            <person name="Haridas S."/>
            <person name="Hughes K."/>
            <person name="Justo A."/>
            <person name="Karasinski D."/>
            <person name="Kautmanova I."/>
            <person name="Kiss B."/>
            <person name="Kocsube S."/>
            <person name="Kotiranta H."/>
            <person name="LaButti K.M."/>
            <person name="Lechner B.E."/>
            <person name="Liimatainen K."/>
            <person name="Lipzen A."/>
            <person name="Lukacs Z."/>
            <person name="Mihaltcheva S."/>
            <person name="Morgado L.N."/>
            <person name="Niskanen T."/>
            <person name="Noordeloos M.E."/>
            <person name="Ohm R.A."/>
            <person name="Ortiz-Santana B."/>
            <person name="Ovrebo C."/>
            <person name="Racz N."/>
            <person name="Riley R."/>
            <person name="Savchenko A."/>
            <person name="Shiryaev A."/>
            <person name="Soop K."/>
            <person name="Spirin V."/>
            <person name="Szebenyi C."/>
            <person name="Tomsovsky M."/>
            <person name="Tulloss R.E."/>
            <person name="Uehling J."/>
            <person name="Grigoriev I.V."/>
            <person name="Vagvolgyi C."/>
            <person name="Papp T."/>
            <person name="Martin F.M."/>
            <person name="Miettinen O."/>
            <person name="Hibbett D.S."/>
            <person name="Nagy L.G."/>
        </authorList>
    </citation>
    <scope>NUCLEOTIDE SEQUENCE [LARGE SCALE GENOMIC DNA]</scope>
    <source>
        <strain evidence="2 3">CBS 121175</strain>
    </source>
</reference>
<dbReference type="Gene3D" id="3.30.710.10">
    <property type="entry name" value="Potassium Channel Kv1.1, Chain A"/>
    <property type="match status" value="1"/>
</dbReference>
<dbReference type="InterPro" id="IPR000210">
    <property type="entry name" value="BTB/POZ_dom"/>
</dbReference>
<organism evidence="2 3">
    <name type="scientific">Coprinopsis marcescibilis</name>
    <name type="common">Agaric fungus</name>
    <name type="synonym">Psathyrella marcescibilis</name>
    <dbReference type="NCBI Taxonomy" id="230819"/>
    <lineage>
        <taxon>Eukaryota</taxon>
        <taxon>Fungi</taxon>
        <taxon>Dikarya</taxon>
        <taxon>Basidiomycota</taxon>
        <taxon>Agaricomycotina</taxon>
        <taxon>Agaricomycetes</taxon>
        <taxon>Agaricomycetidae</taxon>
        <taxon>Agaricales</taxon>
        <taxon>Agaricineae</taxon>
        <taxon>Psathyrellaceae</taxon>
        <taxon>Coprinopsis</taxon>
    </lineage>
</organism>
<evidence type="ECO:0000259" key="1">
    <source>
        <dbReference type="PROSITE" id="PS50097"/>
    </source>
</evidence>
<dbReference type="Pfam" id="PF00651">
    <property type="entry name" value="BTB"/>
    <property type="match status" value="1"/>
</dbReference>
<feature type="domain" description="BTB" evidence="1">
    <location>
        <begin position="17"/>
        <end position="85"/>
    </location>
</feature>
<dbReference type="PROSITE" id="PS50097">
    <property type="entry name" value="BTB"/>
    <property type="match status" value="1"/>
</dbReference>
<name>A0A5C3L888_COPMA</name>
<dbReference type="SMART" id="SM00225">
    <property type="entry name" value="BTB"/>
    <property type="match status" value="1"/>
</dbReference>
<dbReference type="STRING" id="230819.A0A5C3L888"/>
<sequence length="284" mass="31543">MFPSTSCSFNFFDFPDGDVVLVATGSESRESPTQFRVHRCILSLGSPFFRDMFSLPQNPATVEKVPHIPVTEPGSVLDTLLRFIYPTPNPPVTSLEELRDVLGAAIKYEFEGVTATLRELLLSPHFLRSSPVSVYAIACRYDMDDIAKVASGYTLGVDLMAGPLSEDLKWITAYHYHQLLVLHKRRADAAISFLAEAPQDNLKCMQCNGSTFHAAVPPKWWVAFETSAREELSARPTTDRIFSLEFLYKAAAKGGCPRCPGSVLESWKFLVSLKEAIDDLNSTI</sequence>
<protein>
    <recommendedName>
        <fullName evidence="1">BTB domain-containing protein</fullName>
    </recommendedName>
</protein>
<dbReference type="SUPFAM" id="SSF54695">
    <property type="entry name" value="POZ domain"/>
    <property type="match status" value="1"/>
</dbReference>
<dbReference type="Proteomes" id="UP000307440">
    <property type="component" value="Unassembled WGS sequence"/>
</dbReference>
<dbReference type="EMBL" id="ML210152">
    <property type="protein sequence ID" value="TFK29017.1"/>
    <property type="molecule type" value="Genomic_DNA"/>
</dbReference>
<accession>A0A5C3L888</accession>
<dbReference type="AlphaFoldDB" id="A0A5C3L888"/>
<proteinExistence type="predicted"/>
<dbReference type="OrthoDB" id="71307at2759"/>
<evidence type="ECO:0000313" key="3">
    <source>
        <dbReference type="Proteomes" id="UP000307440"/>
    </source>
</evidence>
<dbReference type="InterPro" id="IPR011333">
    <property type="entry name" value="SKP1/BTB/POZ_sf"/>
</dbReference>